<dbReference type="InterPro" id="IPR036388">
    <property type="entry name" value="WH-like_DNA-bd_sf"/>
</dbReference>
<evidence type="ECO:0000256" key="2">
    <source>
        <dbReference type="PROSITE-ProRule" id="PRU00089"/>
    </source>
</evidence>
<dbReference type="Gene3D" id="1.10.10.10">
    <property type="entry name" value="Winged helix-like DNA-binding domain superfamily/Winged helix DNA-binding domain"/>
    <property type="match status" value="1"/>
</dbReference>
<reference evidence="5 6" key="1">
    <citation type="journal article" date="2022" name="G3 (Bethesda)">
        <title>Enemy or ally: a genomic approach to elucidate the lifestyle of Phyllosticta citrichinaensis.</title>
        <authorList>
            <person name="Buijs V.A."/>
            <person name="Groenewald J.Z."/>
            <person name="Haridas S."/>
            <person name="LaButti K.M."/>
            <person name="Lipzen A."/>
            <person name="Martin F.M."/>
            <person name="Barry K."/>
            <person name="Grigoriev I.V."/>
            <person name="Crous P.W."/>
            <person name="Seidl M.F."/>
        </authorList>
    </citation>
    <scope>NUCLEOTIDE SEQUENCE [LARGE SCALE GENOMIC DNA]</scope>
    <source>
        <strain evidence="5 6">CBS 129764</strain>
    </source>
</reference>
<evidence type="ECO:0000259" key="4">
    <source>
        <dbReference type="PROSITE" id="PS50039"/>
    </source>
</evidence>
<evidence type="ECO:0000313" key="5">
    <source>
        <dbReference type="EMBL" id="KAK8169489.1"/>
    </source>
</evidence>
<name>A0ABR1XVP7_9PEZI</name>
<feature type="region of interest" description="Disordered" evidence="3">
    <location>
        <begin position="616"/>
        <end position="642"/>
    </location>
</feature>
<keyword evidence="2" id="KW-0539">Nucleus</keyword>
<feature type="DNA-binding region" description="Fork-head" evidence="2">
    <location>
        <begin position="475"/>
        <end position="566"/>
    </location>
</feature>
<feature type="compositionally biased region" description="Low complexity" evidence="3">
    <location>
        <begin position="452"/>
        <end position="464"/>
    </location>
</feature>
<dbReference type="InterPro" id="IPR001766">
    <property type="entry name" value="Fork_head_dom"/>
</dbReference>
<feature type="compositionally biased region" description="Low complexity" evidence="3">
    <location>
        <begin position="617"/>
        <end position="636"/>
    </location>
</feature>
<dbReference type="PROSITE" id="PS50039">
    <property type="entry name" value="FORK_HEAD_3"/>
    <property type="match status" value="1"/>
</dbReference>
<feature type="domain" description="Fork-head" evidence="4">
    <location>
        <begin position="475"/>
        <end position="566"/>
    </location>
</feature>
<evidence type="ECO:0000313" key="6">
    <source>
        <dbReference type="Proteomes" id="UP001456524"/>
    </source>
</evidence>
<feature type="region of interest" description="Disordered" evidence="3">
    <location>
        <begin position="369"/>
        <end position="398"/>
    </location>
</feature>
<evidence type="ECO:0000256" key="1">
    <source>
        <dbReference type="ARBA" id="ARBA00023125"/>
    </source>
</evidence>
<feature type="region of interest" description="Disordered" evidence="3">
    <location>
        <begin position="558"/>
        <end position="599"/>
    </location>
</feature>
<proteinExistence type="predicted"/>
<keyword evidence="1 2" id="KW-0238">DNA-binding</keyword>
<protein>
    <recommendedName>
        <fullName evidence="4">Fork-head domain-containing protein</fullName>
    </recommendedName>
</protein>
<comment type="subcellular location">
    <subcellularLocation>
        <location evidence="2">Nucleus</location>
    </subcellularLocation>
</comment>
<feature type="region of interest" description="Disordered" evidence="3">
    <location>
        <begin position="131"/>
        <end position="188"/>
    </location>
</feature>
<feature type="compositionally biased region" description="Polar residues" evidence="3">
    <location>
        <begin position="465"/>
        <end position="474"/>
    </location>
</feature>
<feature type="region of interest" description="Disordered" evidence="3">
    <location>
        <begin position="662"/>
        <end position="688"/>
    </location>
</feature>
<accession>A0ABR1XVP7</accession>
<feature type="compositionally biased region" description="Polar residues" evidence="3">
    <location>
        <begin position="173"/>
        <end position="188"/>
    </location>
</feature>
<feature type="region of interest" description="Disordered" evidence="3">
    <location>
        <begin position="448"/>
        <end position="474"/>
    </location>
</feature>
<evidence type="ECO:0000256" key="3">
    <source>
        <dbReference type="SAM" id="MobiDB-lite"/>
    </source>
</evidence>
<organism evidence="5 6">
    <name type="scientific">Phyllosticta citrichinensis</name>
    <dbReference type="NCBI Taxonomy" id="1130410"/>
    <lineage>
        <taxon>Eukaryota</taxon>
        <taxon>Fungi</taxon>
        <taxon>Dikarya</taxon>
        <taxon>Ascomycota</taxon>
        <taxon>Pezizomycotina</taxon>
        <taxon>Dothideomycetes</taxon>
        <taxon>Dothideomycetes incertae sedis</taxon>
        <taxon>Botryosphaeriales</taxon>
        <taxon>Phyllostictaceae</taxon>
        <taxon>Phyllosticta</taxon>
    </lineage>
</organism>
<dbReference type="EMBL" id="JBBWUH010000004">
    <property type="protein sequence ID" value="KAK8169489.1"/>
    <property type="molecule type" value="Genomic_DNA"/>
</dbReference>
<feature type="compositionally biased region" description="Polar residues" evidence="3">
    <location>
        <begin position="369"/>
        <end position="389"/>
    </location>
</feature>
<dbReference type="Proteomes" id="UP001456524">
    <property type="component" value="Unassembled WGS sequence"/>
</dbReference>
<gene>
    <name evidence="5" type="ORF">IWX90DRAFT_501211</name>
</gene>
<sequence>MSDIFNMAARFNLAARVKQDLTALTRMGELQGQFTKAWVSAIGNRTLLKFGGVGPNNLESFFQHACANDSFFPGLPSAVILKADLPNVSKFLKEDAVCELLVHDPEVFLVTFPCGHKLAMVNSEVDLASCKPSNETIPEPPALTNEEVNNDTKDVSSEPVEPTSISEPEHTNSADIQSSASNVQPADSNISSEIVEQARVFEPEPKDSANVQPAESVDLSLELEAATSGSVSRDDDAVHSGLTPIQEDFFFLCPEMEASILEAEAQADLAAILASTPPHETTDNIVQQASTPSYPATNSNDQAIIPSIEFDSCPISEGTAAETSMPASHVTLPDDFESSLGCLPEPALYGTPSSNFTSSADCDGATYSGSTPGFTSTPLDTIDGLSNNHEAPPSTPRLVPFDTPVTHATFSSDINGSSNDHGAVLSTPALTPFDTPSGVFETLSLSNRDETVSATPTPAPRSTPILSRSRSNGGLPTYGDMAKAAFYNYSAPDRPANMIKFDQIYQYAEETYPAIKEKGESYKSGFRHAVPKAFIKVPTERKPDSSLWWTLDLVNFPGDNSARNRRKRRDADLMPPETPSKRPRKKKDIQGNVQSPHHQSLGRQLVYGAPDVQQPVHGQQQGFFHPQQGGQQNHQPRVPQSVQQNYAPAQPQFQPQQILFTQQRSQQPVQRFQSQQVQQPAQQQLQSYQSHVDQNLQQYIDMKTHELAKQMVHQKIQQRLSQGLPVSALEESVWYGDARMGAKKNILASLGASH</sequence>
<comment type="caution">
    <text evidence="5">The sequence shown here is derived from an EMBL/GenBank/DDBJ whole genome shotgun (WGS) entry which is preliminary data.</text>
</comment>
<keyword evidence="6" id="KW-1185">Reference proteome</keyword>